<gene>
    <name evidence="2" type="ORF">DH2020_038578</name>
</gene>
<reference evidence="2 3" key="1">
    <citation type="journal article" date="2021" name="Comput. Struct. Biotechnol. J.">
        <title>De novo genome assembly of the potent medicinal plant Rehmannia glutinosa using nanopore technology.</title>
        <authorList>
            <person name="Ma L."/>
            <person name="Dong C."/>
            <person name="Song C."/>
            <person name="Wang X."/>
            <person name="Zheng X."/>
            <person name="Niu Y."/>
            <person name="Chen S."/>
            <person name="Feng W."/>
        </authorList>
    </citation>
    <scope>NUCLEOTIDE SEQUENCE [LARGE SCALE GENOMIC DNA]</scope>
    <source>
        <strain evidence="2">DH-2019</strain>
    </source>
</reference>
<comment type="similarity">
    <text evidence="1">Belongs to the methyltransferase superfamily. Type-7 methyltransferase family.</text>
</comment>
<dbReference type="PANTHER" id="PTHR31009">
    <property type="entry name" value="S-ADENOSYL-L-METHIONINE:CARBOXYL METHYLTRANSFERASE FAMILY PROTEIN"/>
    <property type="match status" value="1"/>
</dbReference>
<organism evidence="2 3">
    <name type="scientific">Rehmannia glutinosa</name>
    <name type="common">Chinese foxglove</name>
    <dbReference type="NCBI Taxonomy" id="99300"/>
    <lineage>
        <taxon>Eukaryota</taxon>
        <taxon>Viridiplantae</taxon>
        <taxon>Streptophyta</taxon>
        <taxon>Embryophyta</taxon>
        <taxon>Tracheophyta</taxon>
        <taxon>Spermatophyta</taxon>
        <taxon>Magnoliopsida</taxon>
        <taxon>eudicotyledons</taxon>
        <taxon>Gunneridae</taxon>
        <taxon>Pentapetalae</taxon>
        <taxon>asterids</taxon>
        <taxon>lamiids</taxon>
        <taxon>Lamiales</taxon>
        <taxon>Orobanchaceae</taxon>
        <taxon>Rehmannieae</taxon>
        <taxon>Rehmannia</taxon>
    </lineage>
</organism>
<evidence type="ECO:0000313" key="3">
    <source>
        <dbReference type="Proteomes" id="UP001318860"/>
    </source>
</evidence>
<evidence type="ECO:0008006" key="4">
    <source>
        <dbReference type="Google" id="ProtNLM"/>
    </source>
</evidence>
<dbReference type="Pfam" id="PF03492">
    <property type="entry name" value="Methyltransf_7"/>
    <property type="match status" value="2"/>
</dbReference>
<dbReference type="Proteomes" id="UP001318860">
    <property type="component" value="Unassembled WGS sequence"/>
</dbReference>
<keyword evidence="3" id="KW-1185">Reference proteome</keyword>
<name>A0ABR0UZS9_REHGL</name>
<dbReference type="EMBL" id="JABTTQ020001863">
    <property type="protein sequence ID" value="KAK6127662.1"/>
    <property type="molecule type" value="Genomic_DNA"/>
</dbReference>
<evidence type="ECO:0000256" key="1">
    <source>
        <dbReference type="ARBA" id="ARBA00007967"/>
    </source>
</evidence>
<comment type="caution">
    <text evidence="2">The sequence shown here is derived from an EMBL/GenBank/DDBJ whole genome shotgun (WGS) entry which is preliminary data.</text>
</comment>
<dbReference type="Gene3D" id="3.40.50.150">
    <property type="entry name" value="Vaccinia Virus protein VP39"/>
    <property type="match status" value="1"/>
</dbReference>
<protein>
    <recommendedName>
        <fullName evidence="4">S-adenosylmethionine-dependent methyltransferase</fullName>
    </recommendedName>
</protein>
<accession>A0ABR0UZS9</accession>
<proteinExistence type="inferred from homology"/>
<dbReference type="InterPro" id="IPR005299">
    <property type="entry name" value="MeTrfase_7"/>
</dbReference>
<sequence length="333" mass="37514">MDSINVIAMAGGDGIQSYTNNSSFQKMAIDYAKSLIQMSIANSIPPTNNSPTSMTFRVADLGCSVGPNTFIAVDNVLEAVKLKYLNTDHETPDFQVYFNDHAINDFNTLFKSLPPNREYYASGVPGSFYTRLFPRASLHIVHCSYSIHWLSQLPREITDKNSRVWNKGKIHYVGAGEEVINAYSRQHAIDFSKFLDVRAQEIVPGGLIMLILPARPNGGVIDEEKVDTFNVPCYFSSPQELEQVINQNGRFTIEMMESLPKLEVPNISSIPQVLCRAARAITEELIKEHFGHEILDQVFGLFQEKIVKALDRIMGTDFNLFMLLKLKEETCLH</sequence>
<dbReference type="InterPro" id="IPR029063">
    <property type="entry name" value="SAM-dependent_MTases_sf"/>
</dbReference>
<dbReference type="SUPFAM" id="SSF53335">
    <property type="entry name" value="S-adenosyl-L-methionine-dependent methyltransferases"/>
    <property type="match status" value="1"/>
</dbReference>
<evidence type="ECO:0000313" key="2">
    <source>
        <dbReference type="EMBL" id="KAK6127662.1"/>
    </source>
</evidence>